<evidence type="ECO:0000256" key="4">
    <source>
        <dbReference type="ARBA" id="ARBA00023125"/>
    </source>
</evidence>
<dbReference type="Proteomes" id="UP000324233">
    <property type="component" value="Chromosome"/>
</dbReference>
<keyword evidence="3" id="KW-0731">Sigma factor</keyword>
<evidence type="ECO:0000256" key="5">
    <source>
        <dbReference type="ARBA" id="ARBA00023163"/>
    </source>
</evidence>
<comment type="similarity">
    <text evidence="1">Belongs to the sigma-70 factor family. ECF subfamily.</text>
</comment>
<evidence type="ECO:0000256" key="3">
    <source>
        <dbReference type="ARBA" id="ARBA00023082"/>
    </source>
</evidence>
<dbReference type="NCBIfam" id="TIGR02937">
    <property type="entry name" value="sigma70-ECF"/>
    <property type="match status" value="1"/>
</dbReference>
<accession>A0A5B9WEN0</accession>
<dbReference type="GO" id="GO:0016987">
    <property type="term" value="F:sigma factor activity"/>
    <property type="evidence" value="ECO:0007669"/>
    <property type="project" value="UniProtKB-KW"/>
</dbReference>
<dbReference type="Gene3D" id="1.10.10.10">
    <property type="entry name" value="Winged helix-like DNA-binding domain superfamily/Winged helix DNA-binding domain"/>
    <property type="match status" value="1"/>
</dbReference>
<evidence type="ECO:0000256" key="2">
    <source>
        <dbReference type="ARBA" id="ARBA00023015"/>
    </source>
</evidence>
<dbReference type="Pfam" id="PF04542">
    <property type="entry name" value="Sigma70_r2"/>
    <property type="match status" value="1"/>
</dbReference>
<evidence type="ECO:0000259" key="6">
    <source>
        <dbReference type="Pfam" id="PF04542"/>
    </source>
</evidence>
<dbReference type="AlphaFoldDB" id="A0A5B9WEN0"/>
<dbReference type="InterPro" id="IPR007627">
    <property type="entry name" value="RNA_pol_sigma70_r2"/>
</dbReference>
<dbReference type="RefSeq" id="WP_148598464.1">
    <property type="nucleotide sequence ID" value="NZ_CP042997.1"/>
</dbReference>
<dbReference type="InterPro" id="IPR013324">
    <property type="entry name" value="RNA_pol_sigma_r3/r4-like"/>
</dbReference>
<dbReference type="PANTHER" id="PTHR43133:SF8">
    <property type="entry name" value="RNA POLYMERASE SIGMA FACTOR HI_1459-RELATED"/>
    <property type="match status" value="1"/>
</dbReference>
<sequence length="201" mass="22533">MDDSPTTRLSLLARLRSPRDERAWEEFAAIYGPLLVRLARRRGLQAADAADLAQEVFGAVASAIDGYDPDPAKGSFRAWLFRIARNLTVNFLVKRRRHPPGPGGSDAAALLEAQPAPEDPSDFELEYRRQLFVWAADRARGEFTEAAWRAFWMAGVEGRPAAEVAAELKTTVGTVYVHKSRVMARLRREIERVEGREADDR</sequence>
<dbReference type="SUPFAM" id="SSF88659">
    <property type="entry name" value="Sigma3 and sigma4 domains of RNA polymerase sigma factors"/>
    <property type="match status" value="1"/>
</dbReference>
<dbReference type="OrthoDB" id="258490at2"/>
<gene>
    <name evidence="7" type="primary">sigE_58</name>
    <name evidence="7" type="ORF">OJF2_77200</name>
</gene>
<dbReference type="Gene3D" id="1.10.1740.10">
    <property type="match status" value="1"/>
</dbReference>
<dbReference type="GO" id="GO:0006352">
    <property type="term" value="P:DNA-templated transcription initiation"/>
    <property type="evidence" value="ECO:0007669"/>
    <property type="project" value="InterPro"/>
</dbReference>
<dbReference type="InterPro" id="IPR014284">
    <property type="entry name" value="RNA_pol_sigma-70_dom"/>
</dbReference>
<dbReference type="GO" id="GO:0003677">
    <property type="term" value="F:DNA binding"/>
    <property type="evidence" value="ECO:0007669"/>
    <property type="project" value="UniProtKB-KW"/>
</dbReference>
<dbReference type="EMBL" id="CP042997">
    <property type="protein sequence ID" value="QEH39108.1"/>
    <property type="molecule type" value="Genomic_DNA"/>
</dbReference>
<keyword evidence="4" id="KW-0238">DNA-binding</keyword>
<proteinExistence type="inferred from homology"/>
<dbReference type="PANTHER" id="PTHR43133">
    <property type="entry name" value="RNA POLYMERASE ECF-TYPE SIGMA FACTO"/>
    <property type="match status" value="1"/>
</dbReference>
<protein>
    <submittedName>
        <fullName evidence="7">ECF RNA polymerase sigma factor SigE</fullName>
    </submittedName>
</protein>
<dbReference type="InterPro" id="IPR036388">
    <property type="entry name" value="WH-like_DNA-bd_sf"/>
</dbReference>
<dbReference type="InterPro" id="IPR013325">
    <property type="entry name" value="RNA_pol_sigma_r2"/>
</dbReference>
<name>A0A5B9WEN0_9BACT</name>
<keyword evidence="2" id="KW-0805">Transcription regulation</keyword>
<evidence type="ECO:0000313" key="7">
    <source>
        <dbReference type="EMBL" id="QEH39108.1"/>
    </source>
</evidence>
<keyword evidence="5" id="KW-0804">Transcription</keyword>
<dbReference type="SUPFAM" id="SSF88946">
    <property type="entry name" value="Sigma2 domain of RNA polymerase sigma factors"/>
    <property type="match status" value="1"/>
</dbReference>
<evidence type="ECO:0000313" key="8">
    <source>
        <dbReference type="Proteomes" id="UP000324233"/>
    </source>
</evidence>
<dbReference type="InterPro" id="IPR039425">
    <property type="entry name" value="RNA_pol_sigma-70-like"/>
</dbReference>
<reference evidence="7 8" key="1">
    <citation type="submission" date="2019-08" db="EMBL/GenBank/DDBJ databases">
        <title>Deep-cultivation of Planctomycetes and their phenomic and genomic characterization uncovers novel biology.</title>
        <authorList>
            <person name="Wiegand S."/>
            <person name="Jogler M."/>
            <person name="Boedeker C."/>
            <person name="Pinto D."/>
            <person name="Vollmers J."/>
            <person name="Rivas-Marin E."/>
            <person name="Kohn T."/>
            <person name="Peeters S.H."/>
            <person name="Heuer A."/>
            <person name="Rast P."/>
            <person name="Oberbeckmann S."/>
            <person name="Bunk B."/>
            <person name="Jeske O."/>
            <person name="Meyerdierks A."/>
            <person name="Storesund J.E."/>
            <person name="Kallscheuer N."/>
            <person name="Luecker S."/>
            <person name="Lage O.M."/>
            <person name="Pohl T."/>
            <person name="Merkel B.J."/>
            <person name="Hornburger P."/>
            <person name="Mueller R.-W."/>
            <person name="Bruemmer F."/>
            <person name="Labrenz M."/>
            <person name="Spormann A.M."/>
            <person name="Op den Camp H."/>
            <person name="Overmann J."/>
            <person name="Amann R."/>
            <person name="Jetten M.S.M."/>
            <person name="Mascher T."/>
            <person name="Medema M.H."/>
            <person name="Devos D.P."/>
            <person name="Kaster A.-K."/>
            <person name="Ovreas L."/>
            <person name="Rohde M."/>
            <person name="Galperin M.Y."/>
            <person name="Jogler C."/>
        </authorList>
    </citation>
    <scope>NUCLEOTIDE SEQUENCE [LARGE SCALE GENOMIC DNA]</scope>
    <source>
        <strain evidence="7 8">OJF2</strain>
    </source>
</reference>
<dbReference type="KEGG" id="agv:OJF2_77200"/>
<evidence type="ECO:0000256" key="1">
    <source>
        <dbReference type="ARBA" id="ARBA00010641"/>
    </source>
</evidence>
<feature type="domain" description="RNA polymerase sigma-70 region 2" evidence="6">
    <location>
        <begin position="31"/>
        <end position="97"/>
    </location>
</feature>
<organism evidence="7 8">
    <name type="scientific">Aquisphaera giovannonii</name>
    <dbReference type="NCBI Taxonomy" id="406548"/>
    <lineage>
        <taxon>Bacteria</taxon>
        <taxon>Pseudomonadati</taxon>
        <taxon>Planctomycetota</taxon>
        <taxon>Planctomycetia</taxon>
        <taxon>Isosphaerales</taxon>
        <taxon>Isosphaeraceae</taxon>
        <taxon>Aquisphaera</taxon>
    </lineage>
</organism>
<keyword evidence="8" id="KW-1185">Reference proteome</keyword>